<dbReference type="PANTHER" id="PTHR31027">
    <property type="entry name" value="NUCLEAR SEGREGATION PROTEIN BFR1"/>
    <property type="match status" value="1"/>
</dbReference>
<sequence length="442" mass="50612">MSAPQRPKRFLKRPDDSAMKREVEALRAEIAKLDALANEIPTQIDQLVLDPKTTQKRNTLQAEIKEIIAKQGGFKQEREVIQDQIKALDANMKRRIAEINKVTAKNNFKSAGEIDARIKQLDDLVGSGTVMLADERRYIKEMSSLRKLRKDFSEVEKQQKFVDDDKAKIAELKKKMSAVGSNEMQERFEACQKELNAIQASNKAMFEKKSELLKRRTALRKEKDGKFDQIRKLRDDFGAELAKFKAALAEEQKKREEEFQSQKAEKKKAKQKELAERMLQEASVPAFTKEIDEIHNLLGHFDPTYLRPKSNTVTKLTKSTFENKTPVRKVEMPEGAVLIKKEHEAFFEGSKTKKNKKKALKNRHFTVDSNVIRSLADLAIPLPAKHEDVPETIKILKETLEALKAKQAEQTKLNIERAKARVAELEDEDEDVATDDDENDAD</sequence>
<dbReference type="GO" id="GO:0003729">
    <property type="term" value="F:mRNA binding"/>
    <property type="evidence" value="ECO:0007669"/>
    <property type="project" value="TreeGrafter"/>
</dbReference>
<dbReference type="PANTHER" id="PTHR31027:SF2">
    <property type="entry name" value="LEBERCILIN DOMAIN-CONTAINING PROTEIN"/>
    <property type="match status" value="1"/>
</dbReference>
<dbReference type="AlphaFoldDB" id="A0A4P9ZBK1"/>
<keyword evidence="3" id="KW-1185">Reference proteome</keyword>
<dbReference type="GO" id="GO:0005783">
    <property type="term" value="C:endoplasmic reticulum"/>
    <property type="evidence" value="ECO:0007669"/>
    <property type="project" value="TreeGrafter"/>
</dbReference>
<dbReference type="InterPro" id="IPR039604">
    <property type="entry name" value="Bfr1"/>
</dbReference>
<evidence type="ECO:0000313" key="3">
    <source>
        <dbReference type="Proteomes" id="UP000268321"/>
    </source>
</evidence>
<dbReference type="OrthoDB" id="2195113at2759"/>
<gene>
    <name evidence="2" type="ORF">METBISCDRAFT_16850</name>
</gene>
<dbReference type="EMBL" id="ML004463">
    <property type="protein sequence ID" value="RKP30225.1"/>
    <property type="molecule type" value="Genomic_DNA"/>
</dbReference>
<evidence type="ECO:0000256" key="1">
    <source>
        <dbReference type="SAM" id="MobiDB-lite"/>
    </source>
</evidence>
<feature type="compositionally biased region" description="Acidic residues" evidence="1">
    <location>
        <begin position="425"/>
        <end position="442"/>
    </location>
</feature>
<evidence type="ECO:0000313" key="2">
    <source>
        <dbReference type="EMBL" id="RKP30225.1"/>
    </source>
</evidence>
<reference evidence="3" key="1">
    <citation type="journal article" date="2018" name="Nat. Microbiol.">
        <title>Leveraging single-cell genomics to expand the fungal tree of life.</title>
        <authorList>
            <person name="Ahrendt S.R."/>
            <person name="Quandt C.A."/>
            <person name="Ciobanu D."/>
            <person name="Clum A."/>
            <person name="Salamov A."/>
            <person name="Andreopoulos B."/>
            <person name="Cheng J.F."/>
            <person name="Woyke T."/>
            <person name="Pelin A."/>
            <person name="Henrissat B."/>
            <person name="Reynolds N.K."/>
            <person name="Benny G.L."/>
            <person name="Smith M.E."/>
            <person name="James T.Y."/>
            <person name="Grigoriev I.V."/>
        </authorList>
    </citation>
    <scope>NUCLEOTIDE SEQUENCE [LARGE SCALE GENOMIC DNA]</scope>
    <source>
        <strain evidence="3">Baker2002</strain>
    </source>
</reference>
<feature type="compositionally biased region" description="Basic and acidic residues" evidence="1">
    <location>
        <begin position="253"/>
        <end position="264"/>
    </location>
</feature>
<dbReference type="GO" id="GO:0008298">
    <property type="term" value="P:intracellular mRNA localization"/>
    <property type="evidence" value="ECO:0007669"/>
    <property type="project" value="TreeGrafter"/>
</dbReference>
<name>A0A4P9ZBK1_9ASCO</name>
<accession>A0A4P9ZBK1</accession>
<evidence type="ECO:0008006" key="4">
    <source>
        <dbReference type="Google" id="ProtNLM"/>
    </source>
</evidence>
<feature type="region of interest" description="Disordered" evidence="1">
    <location>
        <begin position="253"/>
        <end position="272"/>
    </location>
</feature>
<organism evidence="2 3">
    <name type="scientific">Metschnikowia bicuspidata</name>
    <dbReference type="NCBI Taxonomy" id="27322"/>
    <lineage>
        <taxon>Eukaryota</taxon>
        <taxon>Fungi</taxon>
        <taxon>Dikarya</taxon>
        <taxon>Ascomycota</taxon>
        <taxon>Saccharomycotina</taxon>
        <taxon>Pichiomycetes</taxon>
        <taxon>Metschnikowiaceae</taxon>
        <taxon>Metschnikowia</taxon>
    </lineage>
</organism>
<dbReference type="GO" id="GO:0042175">
    <property type="term" value="C:nuclear outer membrane-endoplasmic reticulum membrane network"/>
    <property type="evidence" value="ECO:0007669"/>
    <property type="project" value="TreeGrafter"/>
</dbReference>
<feature type="region of interest" description="Disordered" evidence="1">
    <location>
        <begin position="423"/>
        <end position="442"/>
    </location>
</feature>
<dbReference type="GO" id="GO:1990904">
    <property type="term" value="C:ribonucleoprotein complex"/>
    <property type="evidence" value="ECO:0007669"/>
    <property type="project" value="TreeGrafter"/>
</dbReference>
<protein>
    <recommendedName>
        <fullName evidence="4">Nuclear segregation protein BFR1</fullName>
    </recommendedName>
</protein>
<dbReference type="Proteomes" id="UP000268321">
    <property type="component" value="Unassembled WGS sequence"/>
</dbReference>
<proteinExistence type="predicted"/>